<dbReference type="AlphaFoldDB" id="A0A6J4PKK8"/>
<dbReference type="EMBL" id="CADCUW010000289">
    <property type="protein sequence ID" value="CAA9417244.1"/>
    <property type="molecule type" value="Genomic_DNA"/>
</dbReference>
<reference evidence="2" key="1">
    <citation type="submission" date="2020-02" db="EMBL/GenBank/DDBJ databases">
        <authorList>
            <person name="Meier V. D."/>
        </authorList>
    </citation>
    <scope>NUCLEOTIDE SEQUENCE</scope>
    <source>
        <strain evidence="2">AVDCRST_MAG01</strain>
    </source>
</reference>
<dbReference type="InterPro" id="IPR002575">
    <property type="entry name" value="Aminoglycoside_PTrfase"/>
</dbReference>
<organism evidence="2">
    <name type="scientific">uncultured Rubrobacteraceae bacterium</name>
    <dbReference type="NCBI Taxonomy" id="349277"/>
    <lineage>
        <taxon>Bacteria</taxon>
        <taxon>Bacillati</taxon>
        <taxon>Actinomycetota</taxon>
        <taxon>Rubrobacteria</taxon>
        <taxon>Rubrobacterales</taxon>
        <taxon>Rubrobacteraceae</taxon>
        <taxon>environmental samples</taxon>
    </lineage>
</organism>
<accession>A0A6J4PKK8</accession>
<evidence type="ECO:0000259" key="1">
    <source>
        <dbReference type="Pfam" id="PF01636"/>
    </source>
</evidence>
<sequence length="333" mass="37356">MPDSDFSADLERYIEGLPELSHRGVGFLARGEYSLNYLVRGEQDLVARLVTGTQMGLPLEEQAPYEHHALELLAASSVTPRPYHVDPNPDGLPYPLILEEYLPGRPLDYSTDLPAAARCLAAVHALGVPEKHRLQVHPDPAPAILEESRGLAEPYLSWDGADGESKTALRRGFARIESFLESFLERRDLFAGGGLTIVNYDLNTHNFVVGEAGGEAKLLDWEKARIAPRTQDLAHFLLPTTTLWRDETAALLSEEQEREFVKAYLERSPVEDESRFYEQLGAMKTIVSLRAVSWCAWAVQETARAGRPIANEETLNRSRRYLEPDFLNGLFKE</sequence>
<dbReference type="SUPFAM" id="SSF56112">
    <property type="entry name" value="Protein kinase-like (PK-like)"/>
    <property type="match status" value="1"/>
</dbReference>
<proteinExistence type="predicted"/>
<name>A0A6J4PKK8_9ACTN</name>
<dbReference type="InterPro" id="IPR011009">
    <property type="entry name" value="Kinase-like_dom_sf"/>
</dbReference>
<dbReference type="Pfam" id="PF01636">
    <property type="entry name" value="APH"/>
    <property type="match status" value="1"/>
</dbReference>
<protein>
    <recommendedName>
        <fullName evidence="1">Aminoglycoside phosphotransferase domain-containing protein</fullName>
    </recommendedName>
</protein>
<dbReference type="Gene3D" id="3.90.1200.10">
    <property type="match status" value="1"/>
</dbReference>
<dbReference type="PANTHER" id="PTHR21310">
    <property type="entry name" value="AMINOGLYCOSIDE PHOSPHOTRANSFERASE-RELATED-RELATED"/>
    <property type="match status" value="1"/>
</dbReference>
<dbReference type="InterPro" id="IPR051678">
    <property type="entry name" value="AGP_Transferase"/>
</dbReference>
<feature type="domain" description="Aminoglycoside phosphotransferase" evidence="1">
    <location>
        <begin position="28"/>
        <end position="258"/>
    </location>
</feature>
<gene>
    <name evidence="2" type="ORF">AVDCRST_MAG01-01-2008</name>
</gene>
<evidence type="ECO:0000313" key="2">
    <source>
        <dbReference type="EMBL" id="CAA9417244.1"/>
    </source>
</evidence>